<dbReference type="Proteomes" id="UP001597131">
    <property type="component" value="Unassembled WGS sequence"/>
</dbReference>
<name>A0ABW3NP72_9FLAO</name>
<evidence type="ECO:0000313" key="2">
    <source>
        <dbReference type="EMBL" id="MFD1095383.1"/>
    </source>
</evidence>
<dbReference type="RefSeq" id="WP_380744079.1">
    <property type="nucleotide sequence ID" value="NZ_JBHTLI010000001.1"/>
</dbReference>
<evidence type="ECO:0000313" key="3">
    <source>
        <dbReference type="Proteomes" id="UP001597131"/>
    </source>
</evidence>
<feature type="compositionally biased region" description="Basic and acidic residues" evidence="1">
    <location>
        <begin position="1"/>
        <end position="31"/>
    </location>
</feature>
<reference evidence="3" key="1">
    <citation type="journal article" date="2019" name="Int. J. Syst. Evol. Microbiol.">
        <title>The Global Catalogue of Microorganisms (GCM) 10K type strain sequencing project: providing services to taxonomists for standard genome sequencing and annotation.</title>
        <authorList>
            <consortium name="The Broad Institute Genomics Platform"/>
            <consortium name="The Broad Institute Genome Sequencing Center for Infectious Disease"/>
            <person name="Wu L."/>
            <person name="Ma J."/>
        </authorList>
    </citation>
    <scope>NUCLEOTIDE SEQUENCE [LARGE SCALE GENOMIC DNA]</scope>
    <source>
        <strain evidence="3">CCUG 64793</strain>
    </source>
</reference>
<sequence>MNKKEPNIEELEKNQKLIKERASETKDKEFEDLNQQEGSGKSSSEEKSENNETSKREQKEFRDQKQQKEK</sequence>
<accession>A0ABW3NP72</accession>
<protein>
    <submittedName>
        <fullName evidence="2">Uncharacterized protein</fullName>
    </submittedName>
</protein>
<dbReference type="EMBL" id="JBHTLI010000001">
    <property type="protein sequence ID" value="MFD1095383.1"/>
    <property type="molecule type" value="Genomic_DNA"/>
</dbReference>
<evidence type="ECO:0000256" key="1">
    <source>
        <dbReference type="SAM" id="MobiDB-lite"/>
    </source>
</evidence>
<keyword evidence="3" id="KW-1185">Reference proteome</keyword>
<feature type="region of interest" description="Disordered" evidence="1">
    <location>
        <begin position="1"/>
        <end position="70"/>
    </location>
</feature>
<comment type="caution">
    <text evidence="2">The sequence shown here is derived from an EMBL/GenBank/DDBJ whole genome shotgun (WGS) entry which is preliminary data.</text>
</comment>
<proteinExistence type="predicted"/>
<feature type="compositionally biased region" description="Basic and acidic residues" evidence="1">
    <location>
        <begin position="43"/>
        <end position="70"/>
    </location>
</feature>
<gene>
    <name evidence="2" type="ORF">ACFQ3Q_06465</name>
</gene>
<organism evidence="2 3">
    <name type="scientific">Salegentibacter chungangensis</name>
    <dbReference type="NCBI Taxonomy" id="1335724"/>
    <lineage>
        <taxon>Bacteria</taxon>
        <taxon>Pseudomonadati</taxon>
        <taxon>Bacteroidota</taxon>
        <taxon>Flavobacteriia</taxon>
        <taxon>Flavobacteriales</taxon>
        <taxon>Flavobacteriaceae</taxon>
        <taxon>Salegentibacter</taxon>
    </lineage>
</organism>